<evidence type="ECO:0000313" key="2">
    <source>
        <dbReference type="Proteomes" id="UP001431783"/>
    </source>
</evidence>
<dbReference type="EMBL" id="JARQZJ010000048">
    <property type="protein sequence ID" value="KAK9878468.1"/>
    <property type="molecule type" value="Genomic_DNA"/>
</dbReference>
<dbReference type="Proteomes" id="UP001431783">
    <property type="component" value="Unassembled WGS sequence"/>
</dbReference>
<accession>A0AAW1U7A6</accession>
<evidence type="ECO:0000313" key="1">
    <source>
        <dbReference type="EMBL" id="KAK9878468.1"/>
    </source>
</evidence>
<protein>
    <submittedName>
        <fullName evidence="1">Uncharacterized protein</fullName>
    </submittedName>
</protein>
<gene>
    <name evidence="1" type="ORF">WA026_022109</name>
</gene>
<reference evidence="1 2" key="1">
    <citation type="submission" date="2023-03" db="EMBL/GenBank/DDBJ databases">
        <title>Genome insight into feeding habits of ladybird beetles.</title>
        <authorList>
            <person name="Li H.-S."/>
            <person name="Huang Y.-H."/>
            <person name="Pang H."/>
        </authorList>
    </citation>
    <scope>NUCLEOTIDE SEQUENCE [LARGE SCALE GENOMIC DNA]</scope>
    <source>
        <strain evidence="1">SYSU_2023b</strain>
        <tissue evidence="1">Whole body</tissue>
    </source>
</reference>
<name>A0AAW1U7A6_9CUCU</name>
<sequence>LHCYKQQLTLSKKMRTETYLTQHRLENSMNDYEREVIKINEFKSNQDISNSLKARIRKTLQKD</sequence>
<dbReference type="AlphaFoldDB" id="A0AAW1U7A6"/>
<comment type="caution">
    <text evidence="1">The sequence shown here is derived from an EMBL/GenBank/DDBJ whole genome shotgun (WGS) entry which is preliminary data.</text>
</comment>
<proteinExistence type="predicted"/>
<feature type="non-terminal residue" evidence="1">
    <location>
        <position position="1"/>
    </location>
</feature>
<keyword evidence="2" id="KW-1185">Reference proteome</keyword>
<organism evidence="1 2">
    <name type="scientific">Henosepilachna vigintioctopunctata</name>
    <dbReference type="NCBI Taxonomy" id="420089"/>
    <lineage>
        <taxon>Eukaryota</taxon>
        <taxon>Metazoa</taxon>
        <taxon>Ecdysozoa</taxon>
        <taxon>Arthropoda</taxon>
        <taxon>Hexapoda</taxon>
        <taxon>Insecta</taxon>
        <taxon>Pterygota</taxon>
        <taxon>Neoptera</taxon>
        <taxon>Endopterygota</taxon>
        <taxon>Coleoptera</taxon>
        <taxon>Polyphaga</taxon>
        <taxon>Cucujiformia</taxon>
        <taxon>Coccinelloidea</taxon>
        <taxon>Coccinellidae</taxon>
        <taxon>Epilachninae</taxon>
        <taxon>Epilachnini</taxon>
        <taxon>Henosepilachna</taxon>
    </lineage>
</organism>